<gene>
    <name evidence="3" type="ORF">SAVERM_211</name>
</gene>
<organism evidence="3 4">
    <name type="scientific">Streptomyces avermitilis (strain ATCC 31267 / DSM 46492 / JCM 5070 / NBRC 14893 / NCIMB 12804 / NRRL 8165 / MA-4680)</name>
    <dbReference type="NCBI Taxonomy" id="227882"/>
    <lineage>
        <taxon>Bacteria</taxon>
        <taxon>Bacillati</taxon>
        <taxon>Actinomycetota</taxon>
        <taxon>Actinomycetes</taxon>
        <taxon>Kitasatosporales</taxon>
        <taxon>Streptomycetaceae</taxon>
        <taxon>Streptomyces</taxon>
    </lineage>
</organism>
<name>Q82RD2_STRAW</name>
<reference evidence="3 4" key="1">
    <citation type="journal article" date="2001" name="Proc. Natl. Acad. Sci. U.S.A.">
        <title>Genome sequence of an industrial microorganism Streptomyces avermitilis: deducing the ability of producing secondary metabolites.</title>
        <authorList>
            <person name="Omura S."/>
            <person name="Ikeda H."/>
            <person name="Ishikawa J."/>
            <person name="Hanamoto A."/>
            <person name="Takahashi C."/>
            <person name="Shinose M."/>
            <person name="Takahashi Y."/>
            <person name="Horikawa H."/>
            <person name="Nakazawa H."/>
            <person name="Osonoe T."/>
            <person name="Kikuchi H."/>
            <person name="Shiba T."/>
            <person name="Sakaki Y."/>
            <person name="Hattori M."/>
        </authorList>
    </citation>
    <scope>NUCLEOTIDE SEQUENCE [LARGE SCALE GENOMIC DNA]</scope>
    <source>
        <strain evidence="4">ATCC 31267 / DSM 46492 / JCM 5070 / NBRC 14893 / NCIMB 12804 / NRRL 8165 / MA-4680</strain>
    </source>
</reference>
<keyword evidence="2" id="KW-1133">Transmembrane helix</keyword>
<sequence>MREGCSARGALTHLHLHRDSDEPYEPGVEMSPSSSSRKKRRRLIVSAVTANGAGAVAGVAAQAAISDPFFSALVAAFVAGVVGDLLLQVTRTRNGALGDAARPGEHGRAGRRELDNGHGGDDRAARHKTGDGNGRASGARPGCTRCTRPSRQDAHPAAPRVSPSEAVMTPRHLYHRHLHRGAKRFTRRVHERNARHGLRQPRGTHGAS</sequence>
<dbReference type="Proteomes" id="UP000000428">
    <property type="component" value="Chromosome"/>
</dbReference>
<feature type="transmembrane region" description="Helical" evidence="2">
    <location>
        <begin position="69"/>
        <end position="87"/>
    </location>
</feature>
<keyword evidence="2" id="KW-0812">Transmembrane</keyword>
<protein>
    <submittedName>
        <fullName evidence="3">Uncharacterized protein</fullName>
    </submittedName>
</protein>
<reference evidence="3 4" key="3">
    <citation type="journal article" date="2014" name="J. Ind. Microbiol. Biotechnol.">
        <title>Genome mining of the Streptomyces avermitilis genome and development of genome-minimized hosts for heterologous expression of biosynthetic gene clusters.</title>
        <authorList>
            <person name="Ikeda H."/>
            <person name="Shin-ya K."/>
            <person name="Omura S."/>
        </authorList>
    </citation>
    <scope>NUCLEOTIDE SEQUENCE [LARGE SCALE GENOMIC DNA]</scope>
    <source>
        <strain evidence="4">ATCC 31267 / DSM 46492 / JCM 5070 / NBRC 14893 / NCIMB 12804 / NRRL 8165 / MA-4680</strain>
    </source>
</reference>
<feature type="transmembrane region" description="Helical" evidence="2">
    <location>
        <begin position="43"/>
        <end position="63"/>
    </location>
</feature>
<dbReference type="HOGENOM" id="CLU_1320264_0_0_11"/>
<evidence type="ECO:0000313" key="3">
    <source>
        <dbReference type="EMBL" id="BAC67920.1"/>
    </source>
</evidence>
<evidence type="ECO:0000256" key="2">
    <source>
        <dbReference type="SAM" id="Phobius"/>
    </source>
</evidence>
<evidence type="ECO:0000313" key="4">
    <source>
        <dbReference type="Proteomes" id="UP000000428"/>
    </source>
</evidence>
<accession>Q82RD2</accession>
<keyword evidence="2" id="KW-0472">Membrane</keyword>
<proteinExistence type="predicted"/>
<feature type="region of interest" description="Disordered" evidence="1">
    <location>
        <begin position="96"/>
        <end position="170"/>
    </location>
</feature>
<reference evidence="3 4" key="2">
    <citation type="journal article" date="2003" name="Nat. Biotechnol.">
        <title>Complete genome sequence and comparative analysis of the industrial microorganism Streptomyces avermitilis.</title>
        <authorList>
            <person name="Ikeda H."/>
            <person name="Ishikawa J."/>
            <person name="Hanamoto A."/>
            <person name="Shinose M."/>
            <person name="Kikuchi H."/>
            <person name="Shiba T."/>
            <person name="Sakaki Y."/>
            <person name="Hattori M."/>
            <person name="Omura S."/>
        </authorList>
    </citation>
    <scope>NUCLEOTIDE SEQUENCE [LARGE SCALE GENOMIC DNA]</scope>
    <source>
        <strain evidence="4">ATCC 31267 / DSM 46492 / JCM 5070 / NBRC 14893 / NCIMB 12804 / NRRL 8165 / MA-4680</strain>
    </source>
</reference>
<dbReference type="AlphaFoldDB" id="Q82RD2"/>
<keyword evidence="4" id="KW-1185">Reference proteome</keyword>
<feature type="compositionally biased region" description="Basic and acidic residues" evidence="1">
    <location>
        <begin position="102"/>
        <end position="130"/>
    </location>
</feature>
<feature type="region of interest" description="Disordered" evidence="1">
    <location>
        <begin position="17"/>
        <end position="40"/>
    </location>
</feature>
<dbReference type="KEGG" id="sma:SAVERM_211"/>
<dbReference type="EMBL" id="BA000030">
    <property type="protein sequence ID" value="BAC67920.1"/>
    <property type="molecule type" value="Genomic_DNA"/>
</dbReference>
<evidence type="ECO:0000256" key="1">
    <source>
        <dbReference type="SAM" id="MobiDB-lite"/>
    </source>
</evidence>